<dbReference type="Proteomes" id="UP000193450">
    <property type="component" value="Chromosome"/>
</dbReference>
<gene>
    <name evidence="1" type="ORF">BST96_17360</name>
</gene>
<dbReference type="AlphaFoldDB" id="A0A1X9NJS7"/>
<dbReference type="EMBL" id="CP019343">
    <property type="protein sequence ID" value="ARN75719.1"/>
    <property type="molecule type" value="Genomic_DNA"/>
</dbReference>
<dbReference type="OrthoDB" id="6836758at2"/>
<proteinExistence type="predicted"/>
<accession>A0A1X9NJS7</accession>
<dbReference type="STRING" id="716816.BST96_17360"/>
<dbReference type="Gene3D" id="3.40.50.12500">
    <property type="match status" value="1"/>
</dbReference>
<protein>
    <submittedName>
        <fullName evidence="1">Asp/Glu racemase</fullName>
    </submittedName>
</protein>
<evidence type="ECO:0000313" key="1">
    <source>
        <dbReference type="EMBL" id="ARN75719.1"/>
    </source>
</evidence>
<dbReference type="InterPro" id="IPR026286">
    <property type="entry name" value="MaiA/AMDase"/>
</dbReference>
<dbReference type="Pfam" id="PF17645">
    <property type="entry name" value="Amdase"/>
    <property type="match status" value="1"/>
</dbReference>
<dbReference type="InterPro" id="IPR053714">
    <property type="entry name" value="Iso_Racemase_Enz_sf"/>
</dbReference>
<name>A0A1X9NJS7_9GAMM</name>
<dbReference type="RefSeq" id="WP_085759911.1">
    <property type="nucleotide sequence ID" value="NZ_CP019343.1"/>
</dbReference>
<keyword evidence="2" id="KW-1185">Reference proteome</keyword>
<dbReference type="KEGG" id="osg:BST96_17360"/>
<organism evidence="1 2">
    <name type="scientific">Oceanicoccus sagamiensis</name>
    <dbReference type="NCBI Taxonomy" id="716816"/>
    <lineage>
        <taxon>Bacteria</taxon>
        <taxon>Pseudomonadati</taxon>
        <taxon>Pseudomonadota</taxon>
        <taxon>Gammaproteobacteria</taxon>
        <taxon>Cellvibrionales</taxon>
        <taxon>Spongiibacteraceae</taxon>
        <taxon>Oceanicoccus</taxon>
    </lineage>
</organism>
<evidence type="ECO:0000313" key="2">
    <source>
        <dbReference type="Proteomes" id="UP000193450"/>
    </source>
</evidence>
<dbReference type="PANTHER" id="PTHR40267:SF1">
    <property type="entry name" value="BLR3294 PROTEIN"/>
    <property type="match status" value="1"/>
</dbReference>
<dbReference type="PANTHER" id="PTHR40267">
    <property type="entry name" value="BLR3294 PROTEIN"/>
    <property type="match status" value="1"/>
</dbReference>
<sequence>MDNIQLAQRARIGVLIPATNTGVEYDLHNLTVPGVTWHPSRFWVSSPNWAADGDNTGDGVDNAFERFLEGIRPELPLAVRNGMAADIHHLMLGMSAETFWGGEAGNKAFEQRILDDIEKWKTIDPEGGMTYDRDIGLTTGANAIVDALHAFGAKKIGVIDPYPPIGDKNVELFFREMGFEVHKVQGLCRANAWEIARSPISEVLAAVQAVDADDVDVIVQAGTNLSTADIFPTLEHTLGKPCLSINLVTAWHALRAVGIKDRIVGKGRLLEEF</sequence>
<reference evidence="1 2" key="1">
    <citation type="submission" date="2016-11" db="EMBL/GenBank/DDBJ databases">
        <title>Trade-off between light-utilization and light-protection in marine flavobacteria.</title>
        <authorList>
            <person name="Kumagai Y."/>
        </authorList>
    </citation>
    <scope>NUCLEOTIDE SEQUENCE [LARGE SCALE GENOMIC DNA]</scope>
    <source>
        <strain evidence="1 2">NBRC 107125</strain>
    </source>
</reference>
<dbReference type="PIRSF" id="PIRSF015736">
    <property type="entry name" value="MI"/>
    <property type="match status" value="1"/>
</dbReference>